<feature type="compositionally biased region" description="Polar residues" evidence="2">
    <location>
        <begin position="166"/>
        <end position="182"/>
    </location>
</feature>
<feature type="region of interest" description="Disordered" evidence="2">
    <location>
        <begin position="112"/>
        <end position="135"/>
    </location>
</feature>
<keyword evidence="1" id="KW-0175">Coiled coil</keyword>
<dbReference type="PANTHER" id="PTHR23159:SF60">
    <property type="entry name" value="SPINDLE ASSEMBLY ABNORMAL PROTEIN 4"/>
    <property type="match status" value="1"/>
</dbReference>
<evidence type="ECO:0000313" key="4">
    <source>
        <dbReference type="Proteomes" id="UP000717328"/>
    </source>
</evidence>
<name>A0A9P7GRA1_9AGAR</name>
<dbReference type="OrthoDB" id="3147752at2759"/>
<evidence type="ECO:0000313" key="3">
    <source>
        <dbReference type="EMBL" id="KAG5651582.1"/>
    </source>
</evidence>
<dbReference type="AlphaFoldDB" id="A0A9P7GRA1"/>
<reference evidence="3" key="2">
    <citation type="submission" date="2021-10" db="EMBL/GenBank/DDBJ databases">
        <title>Phylogenomics reveals ancestral predisposition of the termite-cultivated fungus Termitomyces towards a domesticated lifestyle.</title>
        <authorList>
            <person name="Auxier B."/>
            <person name="Grum-Grzhimaylo A."/>
            <person name="Cardenas M.E."/>
            <person name="Lodge J.D."/>
            <person name="Laessoe T."/>
            <person name="Pedersen O."/>
            <person name="Smith M.E."/>
            <person name="Kuyper T.W."/>
            <person name="Franco-Molano E.A."/>
            <person name="Baroni T.J."/>
            <person name="Aanen D.K."/>
        </authorList>
    </citation>
    <scope>NUCLEOTIDE SEQUENCE</scope>
    <source>
        <strain evidence="3">D49</strain>
    </source>
</reference>
<dbReference type="Proteomes" id="UP000717328">
    <property type="component" value="Unassembled WGS sequence"/>
</dbReference>
<reference evidence="3" key="1">
    <citation type="submission" date="2021-02" db="EMBL/GenBank/DDBJ databases">
        <authorList>
            <person name="Nieuwenhuis M."/>
            <person name="Van De Peppel L.J.J."/>
        </authorList>
    </citation>
    <scope>NUCLEOTIDE SEQUENCE</scope>
    <source>
        <strain evidence="3">D49</strain>
    </source>
</reference>
<keyword evidence="4" id="KW-1185">Reference proteome</keyword>
<feature type="compositionally biased region" description="Basic and acidic residues" evidence="2">
    <location>
        <begin position="776"/>
        <end position="792"/>
    </location>
</feature>
<feature type="compositionally biased region" description="Basic and acidic residues" evidence="2">
    <location>
        <begin position="149"/>
        <end position="161"/>
    </location>
</feature>
<organism evidence="3 4">
    <name type="scientific">Sphagnurus paluster</name>
    <dbReference type="NCBI Taxonomy" id="117069"/>
    <lineage>
        <taxon>Eukaryota</taxon>
        <taxon>Fungi</taxon>
        <taxon>Dikarya</taxon>
        <taxon>Basidiomycota</taxon>
        <taxon>Agaricomycotina</taxon>
        <taxon>Agaricomycetes</taxon>
        <taxon>Agaricomycetidae</taxon>
        <taxon>Agaricales</taxon>
        <taxon>Tricholomatineae</taxon>
        <taxon>Lyophyllaceae</taxon>
        <taxon>Sphagnurus</taxon>
    </lineage>
</organism>
<feature type="region of interest" description="Disordered" evidence="2">
    <location>
        <begin position="1"/>
        <end position="96"/>
    </location>
</feature>
<comment type="caution">
    <text evidence="3">The sequence shown here is derived from an EMBL/GenBank/DDBJ whole genome shotgun (WGS) entry which is preliminary data.</text>
</comment>
<dbReference type="PANTHER" id="PTHR23159">
    <property type="entry name" value="CENTROSOMAL PROTEIN 2"/>
    <property type="match status" value="1"/>
</dbReference>
<evidence type="ECO:0000256" key="1">
    <source>
        <dbReference type="SAM" id="Coils"/>
    </source>
</evidence>
<feature type="region of interest" description="Disordered" evidence="2">
    <location>
        <begin position="776"/>
        <end position="798"/>
    </location>
</feature>
<sequence>MSKANSRWGMVGMLMGTSRLRSASKKRKDTKGSIDASSLRNGEAPGQPLQGTRVGTREGSMAEVMKVEEPTDAVLSRAVSQEDLGRTSDLEASLADEQLYSLVPRPNITEATRVDEPLALPSSTGSPGDLGRTSEVEASLAEEQFYKAVSERRSSEDHDQGWTDVTVRQQSTPPLSSESTKPTAPPETSKPVATNDVVEPSQKAPNNALALLEQKLENKNTEMTGLELAKKELEDRLAALQSDLASARAETGQLRVEKDQQAQNTKLLEAAAQRREEELAEAKRNKETAARDLEDGGRRVTALEGDLAAQVEAIMRVREELLGAKDALAEVERKRDEVTQDLEDARRKVTGLEADLAAQAEARIRAENDLAEVKTKAENDLVEVKRSRDEATRSLDDAQRRVRALEEDLAAQVGANRRVENELTKAKESGEGVARDLETARRRVAVLEEDLAVQAETMSNIEDELAKTKETGAGAARDLEDARRRAEVLEDNLAAQAKAMDRVKDELTKTKESGEGVARDLVDARRRAKALEDNLAAQAKAMARVEDELMKAKRSGEAAGRDLENSRRRIQAFEKDLAAQTEAKKGLRDELVEALQDLEMVRRRLEESEKRGVDVEVQHRDLVEKHRNGEEELQRVQGLHTETSKALVAAHTNVASLREELEAAQSSLNKDTKRNEELEDVVAELERTNEELQGLGDQYTRAVDALDSACTQVESLSDENSKLRSQLASSAAVLAEKEKEIQKLQRRSETIKQPNDHDLQLEALTRQNRMLHDQLRRQSDELRQKTFPRPDARNGTVSSKGDVAAAITSMIDRLNADIFQAAAHMADTLDFSNTIYDGAVESRGVLERASVTMGKPLAVALQAISGRTQDDFNPLPVQIGLQACLVSCCARIISSWCPGDWEYGDFLSAIYHRLVGTTPPNIAVKWRALTERQLKNPSDKAVQVEMEEYVLRNLVDALVISGWRKTQSNGRDLLAKFRERLSQIVKVALRLNVALVDDWEATVIYPDDPFDTEAMEDAYDWGQESDYVVCTTDLGLKMAGSIVLKPKVVIREMLAEETGYDFSSD</sequence>
<feature type="coiled-coil region" evidence="1">
    <location>
        <begin position="209"/>
        <end position="611"/>
    </location>
</feature>
<dbReference type="SUPFAM" id="SSF57997">
    <property type="entry name" value="Tropomyosin"/>
    <property type="match status" value="2"/>
</dbReference>
<protein>
    <submittedName>
        <fullName evidence="3">Uncharacterized protein</fullName>
    </submittedName>
</protein>
<dbReference type="EMBL" id="JABCKI010000223">
    <property type="protein sequence ID" value="KAG5651582.1"/>
    <property type="molecule type" value="Genomic_DNA"/>
</dbReference>
<gene>
    <name evidence="3" type="ORF">H0H81_008136</name>
</gene>
<proteinExistence type="predicted"/>
<feature type="region of interest" description="Disordered" evidence="2">
    <location>
        <begin position="149"/>
        <end position="201"/>
    </location>
</feature>
<accession>A0A9P7GRA1</accession>
<evidence type="ECO:0000256" key="2">
    <source>
        <dbReference type="SAM" id="MobiDB-lite"/>
    </source>
</evidence>